<proteinExistence type="predicted"/>
<keyword evidence="2" id="KW-0808">Transferase</keyword>
<evidence type="ECO:0000313" key="6">
    <source>
        <dbReference type="EMBL" id="OJJ43766.1"/>
    </source>
</evidence>
<dbReference type="Gene3D" id="3.90.1410.10">
    <property type="entry name" value="set domain protein methyltransferase, domain 1"/>
    <property type="match status" value="1"/>
</dbReference>
<dbReference type="PANTHER" id="PTHR13271:SF34">
    <property type="entry name" value="N-LYSINE METHYLTRANSFERASE SETD6"/>
    <property type="match status" value="1"/>
</dbReference>
<dbReference type="InterPro" id="IPR046341">
    <property type="entry name" value="SET_dom_sf"/>
</dbReference>
<accession>A0A1L9S9D3</accession>
<evidence type="ECO:0000256" key="2">
    <source>
        <dbReference type="ARBA" id="ARBA00022679"/>
    </source>
</evidence>
<dbReference type="GO" id="GO:0005634">
    <property type="term" value="C:nucleus"/>
    <property type="evidence" value="ECO:0007669"/>
    <property type="project" value="TreeGrafter"/>
</dbReference>
<dbReference type="GeneID" id="34616348"/>
<dbReference type="OrthoDB" id="341421at2759"/>
<organism evidence="6 7">
    <name type="scientific">Penicilliopsis zonata CBS 506.65</name>
    <dbReference type="NCBI Taxonomy" id="1073090"/>
    <lineage>
        <taxon>Eukaryota</taxon>
        <taxon>Fungi</taxon>
        <taxon>Dikarya</taxon>
        <taxon>Ascomycota</taxon>
        <taxon>Pezizomycotina</taxon>
        <taxon>Eurotiomycetes</taxon>
        <taxon>Eurotiomycetidae</taxon>
        <taxon>Eurotiales</taxon>
        <taxon>Aspergillaceae</taxon>
        <taxon>Penicilliopsis</taxon>
    </lineage>
</organism>
<evidence type="ECO:0000256" key="3">
    <source>
        <dbReference type="ARBA" id="ARBA00022691"/>
    </source>
</evidence>
<dbReference type="InterPro" id="IPR050600">
    <property type="entry name" value="SETD3_SETD6_MTase"/>
</dbReference>
<gene>
    <name evidence="6" type="ORF">ASPZODRAFT_73337</name>
</gene>
<feature type="domain" description="SET" evidence="5">
    <location>
        <begin position="34"/>
        <end position="279"/>
    </location>
</feature>
<reference evidence="7" key="1">
    <citation type="journal article" date="2017" name="Genome Biol.">
        <title>Comparative genomics reveals high biological diversity and specific adaptations in the industrially and medically important fungal genus Aspergillus.</title>
        <authorList>
            <person name="de Vries R.P."/>
            <person name="Riley R."/>
            <person name="Wiebenga A."/>
            <person name="Aguilar-Osorio G."/>
            <person name="Amillis S."/>
            <person name="Uchima C.A."/>
            <person name="Anderluh G."/>
            <person name="Asadollahi M."/>
            <person name="Askin M."/>
            <person name="Barry K."/>
            <person name="Battaglia E."/>
            <person name="Bayram O."/>
            <person name="Benocci T."/>
            <person name="Braus-Stromeyer S.A."/>
            <person name="Caldana C."/>
            <person name="Canovas D."/>
            <person name="Cerqueira G.C."/>
            <person name="Chen F."/>
            <person name="Chen W."/>
            <person name="Choi C."/>
            <person name="Clum A."/>
            <person name="Dos Santos R.A."/>
            <person name="Damasio A.R."/>
            <person name="Diallinas G."/>
            <person name="Emri T."/>
            <person name="Fekete E."/>
            <person name="Flipphi M."/>
            <person name="Freyberg S."/>
            <person name="Gallo A."/>
            <person name="Gournas C."/>
            <person name="Habgood R."/>
            <person name="Hainaut M."/>
            <person name="Harispe M.L."/>
            <person name="Henrissat B."/>
            <person name="Hilden K.S."/>
            <person name="Hope R."/>
            <person name="Hossain A."/>
            <person name="Karabika E."/>
            <person name="Karaffa L."/>
            <person name="Karanyi Z."/>
            <person name="Krasevec N."/>
            <person name="Kuo A."/>
            <person name="Kusch H."/>
            <person name="LaButti K."/>
            <person name="Lagendijk E.L."/>
            <person name="Lapidus A."/>
            <person name="Levasseur A."/>
            <person name="Lindquist E."/>
            <person name="Lipzen A."/>
            <person name="Logrieco A.F."/>
            <person name="MacCabe A."/>
            <person name="Maekelae M.R."/>
            <person name="Malavazi I."/>
            <person name="Melin P."/>
            <person name="Meyer V."/>
            <person name="Mielnichuk N."/>
            <person name="Miskei M."/>
            <person name="Molnar A.P."/>
            <person name="Mule G."/>
            <person name="Ngan C.Y."/>
            <person name="Orejas M."/>
            <person name="Orosz E."/>
            <person name="Ouedraogo J.P."/>
            <person name="Overkamp K.M."/>
            <person name="Park H.-S."/>
            <person name="Perrone G."/>
            <person name="Piumi F."/>
            <person name="Punt P.J."/>
            <person name="Ram A.F."/>
            <person name="Ramon A."/>
            <person name="Rauscher S."/>
            <person name="Record E."/>
            <person name="Riano-Pachon D.M."/>
            <person name="Robert V."/>
            <person name="Roehrig J."/>
            <person name="Ruller R."/>
            <person name="Salamov A."/>
            <person name="Salih N.S."/>
            <person name="Samson R.A."/>
            <person name="Sandor E."/>
            <person name="Sanguinetti M."/>
            <person name="Schuetze T."/>
            <person name="Sepcic K."/>
            <person name="Shelest E."/>
            <person name="Sherlock G."/>
            <person name="Sophianopoulou V."/>
            <person name="Squina F.M."/>
            <person name="Sun H."/>
            <person name="Susca A."/>
            <person name="Todd R.B."/>
            <person name="Tsang A."/>
            <person name="Unkles S.E."/>
            <person name="van de Wiele N."/>
            <person name="van Rossen-Uffink D."/>
            <person name="Oliveira J.V."/>
            <person name="Vesth T.C."/>
            <person name="Visser J."/>
            <person name="Yu J.-H."/>
            <person name="Zhou M."/>
            <person name="Andersen M.R."/>
            <person name="Archer D.B."/>
            <person name="Baker S.E."/>
            <person name="Benoit I."/>
            <person name="Brakhage A.A."/>
            <person name="Braus G.H."/>
            <person name="Fischer R."/>
            <person name="Frisvad J.C."/>
            <person name="Goldman G.H."/>
            <person name="Houbraken J."/>
            <person name="Oakley B."/>
            <person name="Pocsi I."/>
            <person name="Scazzocchio C."/>
            <person name="Seiboth B."/>
            <person name="vanKuyk P.A."/>
            <person name="Wortman J."/>
            <person name="Dyer P.S."/>
            <person name="Grigoriev I.V."/>
        </authorList>
    </citation>
    <scope>NUCLEOTIDE SEQUENCE [LARGE SCALE GENOMIC DNA]</scope>
    <source>
        <strain evidence="7">CBS 506.65</strain>
    </source>
</reference>
<dbReference type="FunFam" id="3.90.1410.10:FF:000007">
    <property type="entry name" value="Ribosomal lysine N-methyltransferase 4"/>
    <property type="match status" value="1"/>
</dbReference>
<dbReference type="EMBL" id="KV878350">
    <property type="protein sequence ID" value="OJJ43766.1"/>
    <property type="molecule type" value="Genomic_DNA"/>
</dbReference>
<dbReference type="RefSeq" id="XP_022578276.1">
    <property type="nucleotide sequence ID" value="XM_022729884.1"/>
</dbReference>
<feature type="region of interest" description="Disordered" evidence="4">
    <location>
        <begin position="464"/>
        <end position="485"/>
    </location>
</feature>
<dbReference type="Pfam" id="PF09273">
    <property type="entry name" value="Rubis-subs-bind"/>
    <property type="match status" value="1"/>
</dbReference>
<dbReference type="GO" id="GO:0016279">
    <property type="term" value="F:protein-lysine N-methyltransferase activity"/>
    <property type="evidence" value="ECO:0007669"/>
    <property type="project" value="TreeGrafter"/>
</dbReference>
<dbReference type="VEuPathDB" id="FungiDB:ASPZODRAFT_73337"/>
<dbReference type="Pfam" id="PF00856">
    <property type="entry name" value="SET"/>
    <property type="match status" value="1"/>
</dbReference>
<name>A0A1L9S9D3_9EURO</name>
<dbReference type="GO" id="GO:0032259">
    <property type="term" value="P:methylation"/>
    <property type="evidence" value="ECO:0007669"/>
    <property type="project" value="UniProtKB-KW"/>
</dbReference>
<dbReference type="InterPro" id="IPR036464">
    <property type="entry name" value="Rubisco_LSMT_subst-bd_sf"/>
</dbReference>
<keyword evidence="1" id="KW-0489">Methyltransferase</keyword>
<evidence type="ECO:0000259" key="5">
    <source>
        <dbReference type="PROSITE" id="PS50280"/>
    </source>
</evidence>
<feature type="compositionally biased region" description="Basic and acidic residues" evidence="4">
    <location>
        <begin position="464"/>
        <end position="476"/>
    </location>
</feature>
<dbReference type="AlphaFoldDB" id="A0A1L9S9D3"/>
<dbReference type="SUPFAM" id="SSF81822">
    <property type="entry name" value="RuBisCo LSMT C-terminal, substrate-binding domain"/>
    <property type="match status" value="1"/>
</dbReference>
<evidence type="ECO:0000256" key="1">
    <source>
        <dbReference type="ARBA" id="ARBA00022603"/>
    </source>
</evidence>
<evidence type="ECO:0000256" key="4">
    <source>
        <dbReference type="SAM" id="MobiDB-lite"/>
    </source>
</evidence>
<dbReference type="STRING" id="1073090.A0A1L9S9D3"/>
<dbReference type="Proteomes" id="UP000184188">
    <property type="component" value="Unassembled WGS sequence"/>
</dbReference>
<dbReference type="PANTHER" id="PTHR13271">
    <property type="entry name" value="UNCHARACTERIZED PUTATIVE METHYLTRANSFERASE"/>
    <property type="match status" value="1"/>
</dbReference>
<dbReference type="InterPro" id="IPR001214">
    <property type="entry name" value="SET_dom"/>
</dbReference>
<dbReference type="Gene3D" id="3.90.1420.10">
    <property type="entry name" value="Rubisco LSMT, substrate-binding domain"/>
    <property type="match status" value="1"/>
</dbReference>
<keyword evidence="3" id="KW-0949">S-adenosyl-L-methionine</keyword>
<dbReference type="PROSITE" id="PS50280">
    <property type="entry name" value="SET"/>
    <property type="match status" value="1"/>
</dbReference>
<sequence>MIPTAQFVDGDGFQSQSDAFVQWLVQRPGVRLNPKIRVVDLRFRDAGRGVVAQTDILEGEELFSIPRDLILTMQNSNLRNLIGQDLDQLGPWFSLIVVMIYEYLLGEKSAWAPYFQVLPTTFDTPMFWSDSELIELQGSAVVGKIGKQGAEESILEMVAPVVRGNPTLFPPPASLGSFDGPAGTAALLHIAHVMGSLIMAYAFDIEKPEDEEGDEGDGEDGYMTDEEEEQLPKGMVPLADLLNANADQNNARLFQEDDFLVMKAIKLIRAGDEIFNDYGEIPRSDLLRRYGYVTDNYSPFDVVEISLDAICEAAGLQNADTVSQSALQFLEDLELLDDGYAIARPSSGDSLEDIIPAELVILLKTLSLSPEQLQQQRSKNKPPKPSFGPQEVAILQKAILIQQTKYSTSLFQDQELLAQLNQLSASAPLDIPTRRRRMAIQVRIGEKEILQELSARLHLTNRDSSLKRSADGDHHDSRHTKTQRT</sequence>
<evidence type="ECO:0000313" key="7">
    <source>
        <dbReference type="Proteomes" id="UP000184188"/>
    </source>
</evidence>
<protein>
    <recommendedName>
        <fullName evidence="5">SET domain-containing protein</fullName>
    </recommendedName>
</protein>
<keyword evidence="7" id="KW-1185">Reference proteome</keyword>
<dbReference type="InterPro" id="IPR015353">
    <property type="entry name" value="Rubisco_LSMT_subst-bd"/>
</dbReference>
<dbReference type="SUPFAM" id="SSF82199">
    <property type="entry name" value="SET domain"/>
    <property type="match status" value="1"/>
</dbReference>